<protein>
    <submittedName>
        <fullName evidence="2">Glycosyltransferase</fullName>
        <ecNumber evidence="2">2.4.-.-</ecNumber>
    </submittedName>
</protein>
<reference evidence="2" key="1">
    <citation type="submission" date="2022-09" db="EMBL/GenBank/DDBJ databases">
        <title>Comparative genomics and taxonomic characterization of three novel marine species of genus Reichenbachiella exhibiting antioxidant and polysaccharide degradation activities.</title>
        <authorList>
            <person name="Muhammad N."/>
            <person name="Lee Y.-J."/>
            <person name="Ko J."/>
            <person name="Kim S.-G."/>
        </authorList>
    </citation>
    <scope>NUCLEOTIDE SEQUENCE</scope>
    <source>
        <strain evidence="2">BKB1-1</strain>
    </source>
</reference>
<evidence type="ECO:0000313" key="2">
    <source>
        <dbReference type="EMBL" id="UXP32096.1"/>
    </source>
</evidence>
<dbReference type="SUPFAM" id="SSF53448">
    <property type="entry name" value="Nucleotide-diphospho-sugar transferases"/>
    <property type="match status" value="1"/>
</dbReference>
<name>A0ABY6CNJ7_9BACT</name>
<dbReference type="EMBL" id="CP106679">
    <property type="protein sequence ID" value="UXP32096.1"/>
    <property type="molecule type" value="Genomic_DNA"/>
</dbReference>
<dbReference type="EC" id="2.4.-.-" evidence="2"/>
<keyword evidence="2" id="KW-0328">Glycosyltransferase</keyword>
<evidence type="ECO:0000313" key="3">
    <source>
        <dbReference type="Proteomes" id="UP001065174"/>
    </source>
</evidence>
<keyword evidence="3" id="KW-1185">Reference proteome</keyword>
<dbReference type="InterPro" id="IPR029044">
    <property type="entry name" value="Nucleotide-diphossugar_trans"/>
</dbReference>
<dbReference type="PANTHER" id="PTHR10859:SF91">
    <property type="entry name" value="DOLICHYL-PHOSPHATE BETA-GLUCOSYLTRANSFERASE"/>
    <property type="match status" value="1"/>
</dbReference>
<dbReference type="Pfam" id="PF00535">
    <property type="entry name" value="Glycos_transf_2"/>
    <property type="match status" value="1"/>
</dbReference>
<dbReference type="GO" id="GO:0016757">
    <property type="term" value="F:glycosyltransferase activity"/>
    <property type="evidence" value="ECO:0007669"/>
    <property type="project" value="UniProtKB-KW"/>
</dbReference>
<organism evidence="2 3">
    <name type="scientific">Reichenbachiella agarivorans</name>
    <dbReference type="NCBI Taxonomy" id="2979464"/>
    <lineage>
        <taxon>Bacteria</taxon>
        <taxon>Pseudomonadati</taxon>
        <taxon>Bacteroidota</taxon>
        <taxon>Cytophagia</taxon>
        <taxon>Cytophagales</taxon>
        <taxon>Reichenbachiellaceae</taxon>
        <taxon>Reichenbachiella</taxon>
    </lineage>
</organism>
<sequence>MKHGIVIPCYNESSRLELNTFIEFAKNHHDITLCFVNDGSSDPTRSTLAGIKNLVHENVFVFNVEKNAGKANAVRQGALFLHRETDVDTIGFLDADLSTSFQDYGDLLTEIESSKGNLKIVFGSRNINDGVNEIERNPIRKLVSDMIRVLIFMITRLRIADTQCGAKVFHRELIPMIYDQSFFSRWLFDVEILLRVKKKMGKDSFLGIFLEKPLKTWVHMEGSKLSAKDSIMIPWNLIQIWLEYECKPMLKNAHLVVKR</sequence>
<feature type="domain" description="Glycosyltransferase 2-like" evidence="1">
    <location>
        <begin position="5"/>
        <end position="173"/>
    </location>
</feature>
<dbReference type="RefSeq" id="WP_262309533.1">
    <property type="nucleotide sequence ID" value="NZ_CP106679.1"/>
</dbReference>
<dbReference type="Proteomes" id="UP001065174">
    <property type="component" value="Chromosome"/>
</dbReference>
<accession>A0ABY6CNJ7</accession>
<proteinExistence type="predicted"/>
<dbReference type="PANTHER" id="PTHR10859">
    <property type="entry name" value="GLYCOSYL TRANSFERASE"/>
    <property type="match status" value="1"/>
</dbReference>
<dbReference type="Gene3D" id="3.90.550.10">
    <property type="entry name" value="Spore Coat Polysaccharide Biosynthesis Protein SpsA, Chain A"/>
    <property type="match status" value="1"/>
</dbReference>
<evidence type="ECO:0000259" key="1">
    <source>
        <dbReference type="Pfam" id="PF00535"/>
    </source>
</evidence>
<keyword evidence="2" id="KW-0808">Transferase</keyword>
<dbReference type="InterPro" id="IPR001173">
    <property type="entry name" value="Glyco_trans_2-like"/>
</dbReference>
<gene>
    <name evidence="2" type="ORF">N6H18_17270</name>
</gene>